<dbReference type="InterPro" id="IPR046349">
    <property type="entry name" value="C1-like_sf"/>
</dbReference>
<feature type="compositionally biased region" description="Basic and acidic residues" evidence="3">
    <location>
        <begin position="1099"/>
        <end position="1113"/>
    </location>
</feature>
<dbReference type="Proteomes" id="UP000887458">
    <property type="component" value="Unassembled WGS sequence"/>
</dbReference>
<dbReference type="EMBL" id="NJHN03000120">
    <property type="protein sequence ID" value="KAH9413577.1"/>
    <property type="molecule type" value="Genomic_DNA"/>
</dbReference>
<dbReference type="Gene3D" id="2.60.40.150">
    <property type="entry name" value="C2 domain"/>
    <property type="match status" value="1"/>
</dbReference>
<dbReference type="SMART" id="SM00109">
    <property type="entry name" value="C1"/>
    <property type="match status" value="1"/>
</dbReference>
<feature type="compositionally biased region" description="Polar residues" evidence="3">
    <location>
        <begin position="519"/>
        <end position="531"/>
    </location>
</feature>
<evidence type="ECO:0000313" key="8">
    <source>
        <dbReference type="Proteomes" id="UP000887458"/>
    </source>
</evidence>
<feature type="transmembrane region" description="Helical" evidence="4">
    <location>
        <begin position="64"/>
        <end position="84"/>
    </location>
</feature>
<feature type="region of interest" description="Disordered" evidence="3">
    <location>
        <begin position="1129"/>
        <end position="1175"/>
    </location>
</feature>
<feature type="region of interest" description="Disordered" evidence="3">
    <location>
        <begin position="971"/>
        <end position="1009"/>
    </location>
</feature>
<dbReference type="Gene3D" id="3.30.60.20">
    <property type="match status" value="1"/>
</dbReference>
<evidence type="ECO:0000256" key="4">
    <source>
        <dbReference type="SAM" id="Phobius"/>
    </source>
</evidence>
<dbReference type="SUPFAM" id="SSF49562">
    <property type="entry name" value="C2 domain (Calcium/lipid-binding domain, CaLB)"/>
    <property type="match status" value="1"/>
</dbReference>
<dbReference type="CDD" id="cd20831">
    <property type="entry name" value="C1_dGM13116p-like"/>
    <property type="match status" value="1"/>
</dbReference>
<dbReference type="PROSITE" id="PS00479">
    <property type="entry name" value="ZF_DAG_PE_1"/>
    <property type="match status" value="1"/>
</dbReference>
<feature type="domain" description="C2" evidence="5">
    <location>
        <begin position="341"/>
        <end position="474"/>
    </location>
</feature>
<feature type="compositionally biased region" description="Polar residues" evidence="3">
    <location>
        <begin position="1086"/>
        <end position="1095"/>
    </location>
</feature>
<reference evidence="7 8" key="2">
    <citation type="journal article" date="2022" name="Mol. Biol. Evol.">
        <title>Comparative Genomics Reveals Insights into the Divergent Evolution of Astigmatic Mites and Household Pest Adaptations.</title>
        <authorList>
            <person name="Xiong Q."/>
            <person name="Wan A.T."/>
            <person name="Liu X."/>
            <person name="Fung C.S."/>
            <person name="Xiao X."/>
            <person name="Malainual N."/>
            <person name="Hou J."/>
            <person name="Wang L."/>
            <person name="Wang M."/>
            <person name="Yang K.Y."/>
            <person name="Cui Y."/>
            <person name="Leung E.L."/>
            <person name="Nong W."/>
            <person name="Shin S.K."/>
            <person name="Au S.W."/>
            <person name="Jeong K.Y."/>
            <person name="Chew F.T."/>
            <person name="Hui J.H."/>
            <person name="Leung T.F."/>
            <person name="Tungtrongchitr A."/>
            <person name="Zhong N."/>
            <person name="Liu Z."/>
            <person name="Tsui S.K."/>
        </authorList>
    </citation>
    <scope>NUCLEOTIDE SEQUENCE [LARGE SCALE GENOMIC DNA]</scope>
    <source>
        <strain evidence="7">Derp</strain>
    </source>
</reference>
<proteinExistence type="predicted"/>
<dbReference type="InterPro" id="IPR000008">
    <property type="entry name" value="C2_dom"/>
</dbReference>
<comment type="caution">
    <text evidence="7">The sequence shown here is derived from an EMBL/GenBank/DDBJ whole genome shotgun (WGS) entry which is preliminary data.</text>
</comment>
<keyword evidence="4" id="KW-1133">Transmembrane helix</keyword>
<feature type="region of interest" description="Disordered" evidence="3">
    <location>
        <begin position="1"/>
        <end position="24"/>
    </location>
</feature>
<keyword evidence="4" id="KW-0812">Transmembrane</keyword>
<dbReference type="GO" id="GO:0016301">
    <property type="term" value="F:kinase activity"/>
    <property type="evidence" value="ECO:0007669"/>
    <property type="project" value="UniProtKB-KW"/>
</dbReference>
<feature type="compositionally biased region" description="Basic and acidic residues" evidence="3">
    <location>
        <begin position="1147"/>
        <end position="1159"/>
    </location>
</feature>
<feature type="compositionally biased region" description="Gly residues" evidence="3">
    <location>
        <begin position="8"/>
        <end position="19"/>
    </location>
</feature>
<reference evidence="7 8" key="1">
    <citation type="journal article" date="2018" name="J. Allergy Clin. Immunol.">
        <title>High-quality assembly of Dermatophagoides pteronyssinus genome and transcriptome reveals a wide range of novel allergens.</title>
        <authorList>
            <person name="Liu X.Y."/>
            <person name="Yang K.Y."/>
            <person name="Wang M.Q."/>
            <person name="Kwok J.S."/>
            <person name="Zeng X."/>
            <person name="Yang Z."/>
            <person name="Xiao X.J."/>
            <person name="Lau C.P."/>
            <person name="Li Y."/>
            <person name="Huang Z.M."/>
            <person name="Ba J.G."/>
            <person name="Yim A.K."/>
            <person name="Ouyang C.Y."/>
            <person name="Ngai S.M."/>
            <person name="Chan T.F."/>
            <person name="Leung E.L."/>
            <person name="Liu L."/>
            <person name="Liu Z.G."/>
            <person name="Tsui S.K."/>
        </authorList>
    </citation>
    <scope>NUCLEOTIDE SEQUENCE [LARGE SCALE GENOMIC DNA]</scope>
    <source>
        <strain evidence="7">Derp</strain>
    </source>
</reference>
<sequence length="1359" mass="155870">MDDISNSGGSGSGGGGGGQQSQSTTTTISDSYIQSLLALIMDFCCINSNDHQSILSSSLSPSTMLFIFWTIVALIVAVAANIYLKIRKQQNNSLKLDKNEESITINDDDDGGEQSDWLQKSVSDHDKFKANHHSKQFDQPPKSNEPFVNRQEWMNEIIKWFYHQSHQDNQFISTITNEWLTSLNNKSQQLIIENGIFVEFVQIEQLTGAQLNQVKMAEELNENLITTMKATCDRLIIQVRVAPDCYGDPNRSAIYHVIMERFSSLLKVVSITDELLFVIRPLERPETRAQIEGPLLGSKNKFQSDVIINAVLNVFTSTIFDLNFSESNDKYPDFPRLAINESKKTTTLLNTDKPNVERKLLVKIAKANDLQLEKQDTTGAIYCTIELDEPFQSERTSIIREQIDSPEWDQHFIFNLNEKSRELLFELYEEQQQQQKSSTNKQTMKNEPIGDHILGNAIVNIKELISNPSQSQTLRLQSGMNNKQDMGNLIVEFLLMEHSRNGSIRRHDQQQQQQQQNQVTRSQSMTKPNNIDNHHDESVSSSSHIIIIGHHQHQVISSSSSSFLFDHHHHHRQRWSIGSALTTATLTDYCEDNHYGLATITDDGEKFYRNHHHSCQNQINFDDHQSKSSSSFMTTVEIDTIPNIETIISNCNNINLQQPNFKLFVLFENSVCVFCCCLNIWKKMTKNSNKNNMIRDIQHPDTLINSNGKEESKSTEIDNENENEDEWNNPQKRSSLYSQLSIESIDSQLDVVDNCTFNGQQQQTELSELSSLMMKRAQISTIELPVDSQPIQSLQMMNDNQEKRKDSKPLKRRTSYLQSLLPILTQQSTVTSTLKSSPQLSIRSNIGYVNNNNQINDNISKAKSDTQLFFCLYDDDYSQYYDDQFGIGNESDRQQIGCRRHLANEIVKFVQVFMKNGLAIIINNNKRQQSTPPPCSSISTTSSSSSSSAADSIKRKFKFRYSSKVSRKIAERLRTNHNNNENENENKRKIDNWHRTKREKSSSTPFRSCSLRYRASEPAINNYQSSSSSLSRKCRRNGFNNEYDDYDYDYDILEDPNYNSGENGHSISQLSNEPKQITTTTTTGTNEQRQQSARISATLDKRNSDSRPRDKSLLRNIKKRFSFNRRSKSVDRNLDDDDDDNFDNDYNNERIGHGMERARSVPGSREPSMPKDNNIHQQEPKIKESFGNLSQASTRTFMHEDSLLIMECNEKGTIKHIIVPTDDMEKARHDLKRRKSTKLHLYKDHLFIARHIPSSRLCQICGKKFAFRLGKQAYQCRDCGLICHKPCHVQVETRCFSSSIASLNLELIDGGYQQQLTLQHNNDNNNTNIMAVPELKITDTEPDDYFIINNNNNNSSIYR</sequence>
<feature type="domain" description="Phorbol-ester/DAG-type" evidence="6">
    <location>
        <begin position="1244"/>
        <end position="1295"/>
    </location>
</feature>
<keyword evidence="8" id="KW-1185">Reference proteome</keyword>
<dbReference type="PANTHER" id="PTHR21119">
    <property type="entry name" value="C2 DOMAIN-CONTAINING PROTEIN"/>
    <property type="match status" value="1"/>
</dbReference>
<dbReference type="PANTHER" id="PTHR21119:SF5">
    <property type="entry name" value="C2 DOMAIN-CONTAINING PROTEIN"/>
    <property type="match status" value="1"/>
</dbReference>
<dbReference type="SMART" id="SM00239">
    <property type="entry name" value="C2"/>
    <property type="match status" value="1"/>
</dbReference>
<protein>
    <submittedName>
        <fullName evidence="7">Protein kinase C conserved region 2 (CalB)</fullName>
    </submittedName>
</protein>
<evidence type="ECO:0000256" key="3">
    <source>
        <dbReference type="SAM" id="MobiDB-lite"/>
    </source>
</evidence>
<dbReference type="SUPFAM" id="SSF57889">
    <property type="entry name" value="Cysteine-rich domain"/>
    <property type="match status" value="1"/>
</dbReference>
<evidence type="ECO:0000256" key="2">
    <source>
        <dbReference type="ARBA" id="ARBA00022833"/>
    </source>
</evidence>
<keyword evidence="4" id="KW-0472">Membrane</keyword>
<evidence type="ECO:0000259" key="6">
    <source>
        <dbReference type="PROSITE" id="PS50081"/>
    </source>
</evidence>
<dbReference type="PROSITE" id="PS50081">
    <property type="entry name" value="ZF_DAG_PE_2"/>
    <property type="match status" value="1"/>
</dbReference>
<feature type="region of interest" description="Disordered" evidence="3">
    <location>
        <begin position="925"/>
        <end position="949"/>
    </location>
</feature>
<keyword evidence="2" id="KW-0862">Zinc</keyword>
<keyword evidence="7" id="KW-0808">Transferase</keyword>
<feature type="compositionally biased region" description="Polar residues" evidence="3">
    <location>
        <begin position="1057"/>
        <end position="1077"/>
    </location>
</feature>
<organism evidence="7 8">
    <name type="scientific">Dermatophagoides pteronyssinus</name>
    <name type="common">European house dust mite</name>
    <dbReference type="NCBI Taxonomy" id="6956"/>
    <lineage>
        <taxon>Eukaryota</taxon>
        <taxon>Metazoa</taxon>
        <taxon>Ecdysozoa</taxon>
        <taxon>Arthropoda</taxon>
        <taxon>Chelicerata</taxon>
        <taxon>Arachnida</taxon>
        <taxon>Acari</taxon>
        <taxon>Acariformes</taxon>
        <taxon>Sarcoptiformes</taxon>
        <taxon>Astigmata</taxon>
        <taxon>Psoroptidia</taxon>
        <taxon>Analgoidea</taxon>
        <taxon>Pyroglyphidae</taxon>
        <taxon>Dermatophagoidinae</taxon>
        <taxon>Dermatophagoides</taxon>
    </lineage>
</organism>
<feature type="region of interest" description="Disordered" evidence="3">
    <location>
        <begin position="697"/>
        <end position="732"/>
    </location>
</feature>
<feature type="compositionally biased region" description="Acidic residues" evidence="3">
    <location>
        <begin position="717"/>
        <end position="727"/>
    </location>
</feature>
<evidence type="ECO:0000259" key="5">
    <source>
        <dbReference type="PROSITE" id="PS50004"/>
    </source>
</evidence>
<gene>
    <name evidence="7" type="primary">C2CD2</name>
    <name evidence="7" type="ORF">DERP_009278</name>
</gene>
<dbReference type="PROSITE" id="PS50004">
    <property type="entry name" value="C2"/>
    <property type="match status" value="1"/>
</dbReference>
<dbReference type="Pfam" id="PF00130">
    <property type="entry name" value="C1_1"/>
    <property type="match status" value="1"/>
</dbReference>
<feature type="compositionally biased region" description="Acidic residues" evidence="3">
    <location>
        <begin position="1134"/>
        <end position="1143"/>
    </location>
</feature>
<dbReference type="Pfam" id="PF00168">
    <property type="entry name" value="C2"/>
    <property type="match status" value="1"/>
</dbReference>
<evidence type="ECO:0000313" key="7">
    <source>
        <dbReference type="EMBL" id="KAH9413577.1"/>
    </source>
</evidence>
<feature type="compositionally biased region" description="Low complexity" evidence="3">
    <location>
        <begin position="936"/>
        <end position="948"/>
    </location>
</feature>
<dbReference type="InterPro" id="IPR039934">
    <property type="entry name" value="C2CD2/C2CD2L"/>
</dbReference>
<name>A0ABQ8ITP6_DERPT</name>
<dbReference type="InterPro" id="IPR035892">
    <property type="entry name" value="C2_domain_sf"/>
</dbReference>
<keyword evidence="1" id="KW-0479">Metal-binding</keyword>
<feature type="region of interest" description="Disordered" evidence="3">
    <location>
        <begin position="502"/>
        <end position="542"/>
    </location>
</feature>
<feature type="region of interest" description="Disordered" evidence="3">
    <location>
        <begin position="1054"/>
        <end position="1116"/>
    </location>
</feature>
<dbReference type="InterPro" id="IPR002219">
    <property type="entry name" value="PKC_DAG/PE"/>
</dbReference>
<keyword evidence="7" id="KW-0418">Kinase</keyword>
<accession>A0ABQ8ITP6</accession>
<evidence type="ECO:0000256" key="1">
    <source>
        <dbReference type="ARBA" id="ARBA00022723"/>
    </source>
</evidence>
<feature type="compositionally biased region" description="Basic and acidic residues" evidence="3">
    <location>
        <begin position="984"/>
        <end position="994"/>
    </location>
</feature>